<organism evidence="7 8">
    <name type="scientific">Cryomorpha ignava</name>
    <dbReference type="NCBI Taxonomy" id="101383"/>
    <lineage>
        <taxon>Bacteria</taxon>
        <taxon>Pseudomonadati</taxon>
        <taxon>Bacteroidota</taxon>
        <taxon>Flavobacteriia</taxon>
        <taxon>Flavobacteriales</taxon>
        <taxon>Cryomorphaceae</taxon>
        <taxon>Cryomorpha</taxon>
    </lineage>
</organism>
<dbReference type="SMART" id="SM00533">
    <property type="entry name" value="MUTSd"/>
    <property type="match status" value="1"/>
</dbReference>
<dbReference type="EMBL" id="JAAGVY010000002">
    <property type="protein sequence ID" value="NEN22396.1"/>
    <property type="molecule type" value="Genomic_DNA"/>
</dbReference>
<dbReference type="Proteomes" id="UP000486602">
    <property type="component" value="Unassembled WGS sequence"/>
</dbReference>
<dbReference type="GO" id="GO:0045910">
    <property type="term" value="P:negative regulation of DNA recombination"/>
    <property type="evidence" value="ECO:0007669"/>
    <property type="project" value="InterPro"/>
</dbReference>
<dbReference type="SMART" id="SM00534">
    <property type="entry name" value="MUTSac"/>
    <property type="match status" value="1"/>
</dbReference>
<feature type="domain" description="DNA mismatch repair proteins mutS family" evidence="6">
    <location>
        <begin position="335"/>
        <end position="520"/>
    </location>
</feature>
<evidence type="ECO:0000313" key="8">
    <source>
        <dbReference type="Proteomes" id="UP000486602"/>
    </source>
</evidence>
<protein>
    <submittedName>
        <fullName evidence="7">DNA mismatch repair protein MutS</fullName>
    </submittedName>
</protein>
<dbReference type="InterPro" id="IPR005747">
    <property type="entry name" value="MutS2"/>
</dbReference>
<dbReference type="InterPro" id="IPR027417">
    <property type="entry name" value="P-loop_NTPase"/>
</dbReference>
<dbReference type="PANTHER" id="PTHR48466">
    <property type="entry name" value="OS10G0509000 PROTEIN-RELATED"/>
    <property type="match status" value="1"/>
</dbReference>
<dbReference type="SUPFAM" id="SSF48334">
    <property type="entry name" value="DNA repair protein MutS, domain III"/>
    <property type="match status" value="1"/>
</dbReference>
<accession>A0A7K3WL71</accession>
<keyword evidence="3" id="KW-0238">DNA-binding</keyword>
<dbReference type="InterPro" id="IPR007696">
    <property type="entry name" value="DNA_mismatch_repair_MutS_core"/>
</dbReference>
<dbReference type="GO" id="GO:0005524">
    <property type="term" value="F:ATP binding"/>
    <property type="evidence" value="ECO:0007669"/>
    <property type="project" value="UniProtKB-KW"/>
</dbReference>
<evidence type="ECO:0000256" key="1">
    <source>
        <dbReference type="ARBA" id="ARBA00022741"/>
    </source>
</evidence>
<comment type="caution">
    <text evidence="7">The sequence shown here is derived from an EMBL/GenBank/DDBJ whole genome shotgun (WGS) entry which is preliminary data.</text>
</comment>
<dbReference type="InterPro" id="IPR000432">
    <property type="entry name" value="DNA_mismatch_repair_MutS_C"/>
</dbReference>
<dbReference type="PANTHER" id="PTHR48466:SF2">
    <property type="entry name" value="OS10G0509000 PROTEIN"/>
    <property type="match status" value="1"/>
</dbReference>
<keyword evidence="8" id="KW-1185">Reference proteome</keyword>
<dbReference type="GO" id="GO:0140664">
    <property type="term" value="F:ATP-dependent DNA damage sensor activity"/>
    <property type="evidence" value="ECO:0007669"/>
    <property type="project" value="InterPro"/>
</dbReference>
<sequence length="704" mass="79873">MKLYPEDTLKRFEFSAIVDRIVDLAQSQKAKEFAGELKPVDETGQIEEWLNQTFESKAIVENGIFFPEYAFPNISRELGKLGIQNAVLEGQEIIKLRKVAEVAASVIKFLADKRVLYPALKEITAGLEASNELIKIIDAILEPNGFVKSNASKELGAARKALSEARQKANKVFEAAVRKYKKLGWLREFDESYYNERRVLAVVAEHKRQIVGTLHGTSETGSTAFIEPAAMVSLNNDIAEARQREQREEYRILRQLTTEIRAYQGILESYERALGFVDFTFAKARYALQIDANKPIISREKDITLLNAYHPVLLSQNKREGKPTMPLSLTLDHNKRILIISGPNAGGKSISLKTLGLLQIMFQSGLLIPASDLSTMGIFKQIFVDIGDDQSIAYELSTYSSRLLKMKHFLFHAHKNTLFFIDEFGTGSDPELGGAIAEVILEELAETKAYGIITTHYSNIKIMAESNPYMMNGSMLFNEKTLQPKYELNIGNAGSSYTFEVAQKIGLEQSIINRAKDKLDERKVKFDQLLITLQTKKNQLNKETSLLQQEKSLMRKEIDANKRETEMYRQKQEDLNFSENKQLIEKGKKYDALLESWQEKGKRKDLAHRLTLQAEKDAAKKKEADIVGKMRDKQDRIKRQKQNKKGKVILEKKLSEKPIKIGDNVKLKASSQHGTVEEISKNKATVFFGMVKTIVPLEQLQHIS</sequence>
<reference evidence="7 8" key="1">
    <citation type="submission" date="2020-02" db="EMBL/GenBank/DDBJ databases">
        <title>Out from the shadows clarifying the taxonomy of the family Cryomorphaceae and related taxa by utilizing the GTDB taxonomic framework.</title>
        <authorList>
            <person name="Bowman J.P."/>
        </authorList>
    </citation>
    <scope>NUCLEOTIDE SEQUENCE [LARGE SCALE GENOMIC DNA]</scope>
    <source>
        <strain evidence="7 8">QSSC 1-22</strain>
    </source>
</reference>
<name>A0A7K3WL71_9FLAO</name>
<dbReference type="InterPro" id="IPR046893">
    <property type="entry name" value="MSSS"/>
</dbReference>
<dbReference type="GO" id="GO:0030983">
    <property type="term" value="F:mismatched DNA binding"/>
    <property type="evidence" value="ECO:0007669"/>
    <property type="project" value="InterPro"/>
</dbReference>
<evidence type="ECO:0000259" key="6">
    <source>
        <dbReference type="SMART" id="SM00534"/>
    </source>
</evidence>
<dbReference type="Pfam" id="PF00488">
    <property type="entry name" value="MutS_V"/>
    <property type="match status" value="1"/>
</dbReference>
<feature type="domain" description="DNA mismatch repair protein MutS core" evidence="5">
    <location>
        <begin position="28"/>
        <end position="316"/>
    </location>
</feature>
<keyword evidence="2" id="KW-0067">ATP-binding</keyword>
<dbReference type="RefSeq" id="WP_163283096.1">
    <property type="nucleotide sequence ID" value="NZ_JAAGVY010000002.1"/>
</dbReference>
<feature type="coiled-coil region" evidence="4">
    <location>
        <begin position="231"/>
        <end position="273"/>
    </location>
</feature>
<gene>
    <name evidence="7" type="ORF">G3O08_02625</name>
</gene>
<evidence type="ECO:0000256" key="3">
    <source>
        <dbReference type="ARBA" id="ARBA00023125"/>
    </source>
</evidence>
<keyword evidence="1" id="KW-0547">Nucleotide-binding</keyword>
<evidence type="ECO:0000259" key="5">
    <source>
        <dbReference type="SMART" id="SM00533"/>
    </source>
</evidence>
<dbReference type="InterPro" id="IPR045076">
    <property type="entry name" value="MutS"/>
</dbReference>
<dbReference type="Gene3D" id="3.40.50.300">
    <property type="entry name" value="P-loop containing nucleotide triphosphate hydrolases"/>
    <property type="match status" value="1"/>
</dbReference>
<dbReference type="GO" id="GO:0004519">
    <property type="term" value="F:endonuclease activity"/>
    <property type="evidence" value="ECO:0007669"/>
    <property type="project" value="InterPro"/>
</dbReference>
<dbReference type="AlphaFoldDB" id="A0A7K3WL71"/>
<proteinExistence type="predicted"/>
<keyword evidence="4" id="KW-0175">Coiled coil</keyword>
<dbReference type="GO" id="GO:0006298">
    <property type="term" value="P:mismatch repair"/>
    <property type="evidence" value="ECO:0007669"/>
    <property type="project" value="InterPro"/>
</dbReference>
<dbReference type="Pfam" id="PF20297">
    <property type="entry name" value="MSSS"/>
    <property type="match status" value="1"/>
</dbReference>
<evidence type="ECO:0000256" key="4">
    <source>
        <dbReference type="SAM" id="Coils"/>
    </source>
</evidence>
<dbReference type="PIRSF" id="PIRSF005814">
    <property type="entry name" value="MutS_YshD"/>
    <property type="match status" value="1"/>
</dbReference>
<dbReference type="NCBIfam" id="TIGR01069">
    <property type="entry name" value="mutS2"/>
    <property type="match status" value="1"/>
</dbReference>
<dbReference type="GO" id="GO:0016887">
    <property type="term" value="F:ATP hydrolysis activity"/>
    <property type="evidence" value="ECO:0007669"/>
    <property type="project" value="InterPro"/>
</dbReference>
<feature type="coiled-coil region" evidence="4">
    <location>
        <begin position="530"/>
        <end position="581"/>
    </location>
</feature>
<evidence type="ECO:0000313" key="7">
    <source>
        <dbReference type="EMBL" id="NEN22396.1"/>
    </source>
</evidence>
<dbReference type="SUPFAM" id="SSF52540">
    <property type="entry name" value="P-loop containing nucleoside triphosphate hydrolases"/>
    <property type="match status" value="1"/>
</dbReference>
<evidence type="ECO:0000256" key="2">
    <source>
        <dbReference type="ARBA" id="ARBA00022840"/>
    </source>
</evidence>
<dbReference type="InterPro" id="IPR036187">
    <property type="entry name" value="DNA_mismatch_repair_MutS_sf"/>
</dbReference>